<dbReference type="EMBL" id="JAGPNK010000014">
    <property type="protein sequence ID" value="KAH7309104.1"/>
    <property type="molecule type" value="Genomic_DNA"/>
</dbReference>
<reference evidence="1" key="1">
    <citation type="journal article" date="2021" name="Nat. Commun.">
        <title>Genetic determinants of endophytism in the Arabidopsis root mycobiome.</title>
        <authorList>
            <person name="Mesny F."/>
            <person name="Miyauchi S."/>
            <person name="Thiergart T."/>
            <person name="Pickel B."/>
            <person name="Atanasova L."/>
            <person name="Karlsson M."/>
            <person name="Huettel B."/>
            <person name="Barry K.W."/>
            <person name="Haridas S."/>
            <person name="Chen C."/>
            <person name="Bauer D."/>
            <person name="Andreopoulos W."/>
            <person name="Pangilinan J."/>
            <person name="LaButti K."/>
            <person name="Riley R."/>
            <person name="Lipzen A."/>
            <person name="Clum A."/>
            <person name="Drula E."/>
            <person name="Henrissat B."/>
            <person name="Kohler A."/>
            <person name="Grigoriev I.V."/>
            <person name="Martin F.M."/>
            <person name="Hacquard S."/>
        </authorList>
    </citation>
    <scope>NUCLEOTIDE SEQUENCE</scope>
    <source>
        <strain evidence="1">MPI-CAGE-CH-0235</strain>
    </source>
</reference>
<dbReference type="AlphaFoldDB" id="A0A8K0SGD8"/>
<keyword evidence="2" id="KW-1185">Reference proteome</keyword>
<gene>
    <name evidence="1" type="ORF">B0I35DRAFT_463944</name>
</gene>
<accession>A0A8K0SGD8</accession>
<evidence type="ECO:0000313" key="1">
    <source>
        <dbReference type="EMBL" id="KAH7309104.1"/>
    </source>
</evidence>
<evidence type="ECO:0000313" key="2">
    <source>
        <dbReference type="Proteomes" id="UP000813444"/>
    </source>
</evidence>
<dbReference type="Proteomes" id="UP000813444">
    <property type="component" value="Unassembled WGS sequence"/>
</dbReference>
<protein>
    <submittedName>
        <fullName evidence="1">Uncharacterized protein</fullName>
    </submittedName>
</protein>
<sequence>MTDTTTQRRWESWLGRGIYTWKRTRGKYLAGDPVISEGSGSERVYDDEMEETGRTIEQQQGASGEGYMAFLDKGSVLRGALGPDPPASSWNPGRPPMWRCMGGTDGRVHITWRLYRREEEEDEVVKRWCCDVFAGSGWAQVDSGMYRQACMHGNGNRNARVMTGSFSQSHLSEAPGPLASP</sequence>
<comment type="caution">
    <text evidence="1">The sequence shown here is derived from an EMBL/GenBank/DDBJ whole genome shotgun (WGS) entry which is preliminary data.</text>
</comment>
<proteinExistence type="predicted"/>
<name>A0A8K0SGD8_9HYPO</name>
<organism evidence="1 2">
    <name type="scientific">Stachybotrys elegans</name>
    <dbReference type="NCBI Taxonomy" id="80388"/>
    <lineage>
        <taxon>Eukaryota</taxon>
        <taxon>Fungi</taxon>
        <taxon>Dikarya</taxon>
        <taxon>Ascomycota</taxon>
        <taxon>Pezizomycotina</taxon>
        <taxon>Sordariomycetes</taxon>
        <taxon>Hypocreomycetidae</taxon>
        <taxon>Hypocreales</taxon>
        <taxon>Stachybotryaceae</taxon>
        <taxon>Stachybotrys</taxon>
    </lineage>
</organism>